<proteinExistence type="predicted"/>
<name>A0A2L2DKI8_MIMIV</name>
<dbReference type="Proteomes" id="UP000280369">
    <property type="component" value="Segment"/>
</dbReference>
<dbReference type="EMBL" id="MG602507">
    <property type="protein sequence ID" value="AVG46688.1"/>
    <property type="molecule type" value="Genomic_DNA"/>
</dbReference>
<evidence type="ECO:0000313" key="2">
    <source>
        <dbReference type="EMBL" id="AVG46688.1"/>
    </source>
</evidence>
<protein>
    <submittedName>
        <fullName evidence="2">Uncharacterized protein</fullName>
    </submittedName>
</protein>
<sequence>MGEKKYKSVKKSSGSKTSKPVRTSKKVRDRKLAQKYSKKSLKSDSDSSDTDDI</sequence>
<organism evidence="2">
    <name type="scientific">Acanthamoeba polyphaga mimivirus</name>
    <name type="common">APMV</name>
    <dbReference type="NCBI Taxonomy" id="212035"/>
    <lineage>
        <taxon>Viruses</taxon>
        <taxon>Varidnaviria</taxon>
        <taxon>Bamfordvirae</taxon>
        <taxon>Nucleocytoviricota</taxon>
        <taxon>Megaviricetes</taxon>
        <taxon>Imitervirales</taxon>
        <taxon>Mimiviridae</taxon>
        <taxon>Megamimivirinae</taxon>
        <taxon>Mimivirus</taxon>
        <taxon>Mimivirus bradfordmassiliense</taxon>
    </lineage>
</organism>
<evidence type="ECO:0000256" key="1">
    <source>
        <dbReference type="SAM" id="MobiDB-lite"/>
    </source>
</evidence>
<feature type="region of interest" description="Disordered" evidence="1">
    <location>
        <begin position="1"/>
        <end position="53"/>
    </location>
</feature>
<reference evidence="2" key="1">
    <citation type="journal article" date="2017" name="Front. Microbiol.">
        <title>Genome Characterization of the First Mimiviruses of Lineage C Isolated in Brazil.</title>
        <authorList>
            <person name="Assis F.L."/>
            <person name="Franco-Luiz A.P.M."/>
            <person name="Dos Santos R.N."/>
            <person name="Campos F.S."/>
            <person name="Dornas F.P."/>
            <person name="Borato P.V.M."/>
            <person name="Franco A.C."/>
            <person name="Abrahao J.S."/>
            <person name="Colson P."/>
            <person name="Scola B."/>
        </authorList>
    </citation>
    <scope>NUCLEOTIDE SEQUENCE [LARGE SCALE GENOMIC DNA]</scope>
</reference>
<accession>A0A2L2DKI8</accession>
<organismHost>
    <name type="scientific">Acanthamoeba polyphaga</name>
    <name type="common">Amoeba</name>
    <dbReference type="NCBI Taxonomy" id="5757"/>
</organismHost>